<dbReference type="AlphaFoldDB" id="A0A9X3YK54"/>
<keyword evidence="1" id="KW-0732">Signal</keyword>
<proteinExistence type="predicted"/>
<evidence type="ECO:0000313" key="4">
    <source>
        <dbReference type="Proteomes" id="UP001139971"/>
    </source>
</evidence>
<dbReference type="Proteomes" id="UP001139971">
    <property type="component" value="Unassembled WGS sequence"/>
</dbReference>
<accession>A0A9X3YK54</accession>
<dbReference type="Pfam" id="PF13313">
    <property type="entry name" value="DUF4082"/>
    <property type="match status" value="3"/>
</dbReference>
<organism evidence="3 4">
    <name type="scientific">Tahibacter soli</name>
    <dbReference type="NCBI Taxonomy" id="2983605"/>
    <lineage>
        <taxon>Bacteria</taxon>
        <taxon>Pseudomonadati</taxon>
        <taxon>Pseudomonadota</taxon>
        <taxon>Gammaproteobacteria</taxon>
        <taxon>Lysobacterales</taxon>
        <taxon>Rhodanobacteraceae</taxon>
        <taxon>Tahibacter</taxon>
    </lineage>
</organism>
<reference evidence="3" key="1">
    <citation type="submission" date="2023-02" db="EMBL/GenBank/DDBJ databases">
        <title>Tahibacter soli sp. nov. isolated from soil.</title>
        <authorList>
            <person name="Baek J.H."/>
            <person name="Lee J.K."/>
            <person name="Choi D.G."/>
            <person name="Jeon C.O."/>
        </authorList>
    </citation>
    <scope>NUCLEOTIDE SEQUENCE</scope>
    <source>
        <strain evidence="3">BL</strain>
    </source>
</reference>
<gene>
    <name evidence="3" type="ORF">OD750_015175</name>
</gene>
<evidence type="ECO:0000259" key="2">
    <source>
        <dbReference type="Pfam" id="PF13313"/>
    </source>
</evidence>
<feature type="domain" description="DUF4082" evidence="2">
    <location>
        <begin position="937"/>
        <end position="1082"/>
    </location>
</feature>
<protein>
    <submittedName>
        <fullName evidence="3">DUF4082 domain-containing protein</fullName>
    </submittedName>
</protein>
<dbReference type="InterPro" id="IPR025141">
    <property type="entry name" value="DUF4082"/>
</dbReference>
<name>A0A9X3YK54_9GAMM</name>
<feature type="domain" description="DUF4082" evidence="2">
    <location>
        <begin position="32"/>
        <end position="175"/>
    </location>
</feature>
<dbReference type="SUPFAM" id="SSF52317">
    <property type="entry name" value="Class I glutamine amidotransferase-like"/>
    <property type="match status" value="1"/>
</dbReference>
<feature type="domain" description="DUF4082" evidence="2">
    <location>
        <begin position="779"/>
        <end position="920"/>
    </location>
</feature>
<evidence type="ECO:0000313" key="3">
    <source>
        <dbReference type="EMBL" id="MDC8013884.1"/>
    </source>
</evidence>
<keyword evidence="4" id="KW-1185">Reference proteome</keyword>
<comment type="caution">
    <text evidence="3">The sequence shown here is derived from an EMBL/GenBank/DDBJ whole genome shotgun (WGS) entry which is preliminary data.</text>
</comment>
<evidence type="ECO:0000256" key="1">
    <source>
        <dbReference type="SAM" id="SignalP"/>
    </source>
</evidence>
<feature type="signal peptide" evidence="1">
    <location>
        <begin position="1"/>
        <end position="24"/>
    </location>
</feature>
<sequence length="1089" mass="113934">MTFDISLRAGAALLVAALSLPTSAASLWPPTATPATITANDTNAVELGVKFAANVAGSITAIRYYKGPNNTGTHVGNLWSAGGTLLASATFANETASGWQQQALATPVAIAANTTYVVSYHAPNGNYSADNDYFATSGVTNAPLSAPAGPANGVYVYGATSAFPTDSFRASNYWVDVVFEPSGPPVDPPPAAAPILIVTAAANPFTRYYAEILEAEGLNAYAQADIAAIDATVLAGYDVVILGEMPLSTAQVTLFENYVAAGGNLVAMRPDKKLAPLLGLTDASATLADAYIGVDTSASPGAGIVGATMQFHATADRYALNGATAIATLYSNAATATANPAVTWRSVGANGGRAAAFVYDLAKSVVYTRQGNPAAAGTETDGSSPIRPDDLFFPNYVNLDKVAIPQADEQQRLLANLVTRMNLARKPLPRFWYLPNGIKAAIVHTLDDHNTAQGTVATFDKFLAASAPGCSVADWTCPRATSWMYTGAALTPTQALAYDAQGFELGVHTQNGCTDFASLAQLSDTYTTQLAQFATTWPGLPAQRTSRYHCIVWSDWASQAKAQLAHGIRYSMDYYYWPGSWVLGRPGVFTGSGLPMRFADLDGSVIDVYQGVSQLVNENDLAYPAATSTLLARALGSEGYYGLFGTHDDYRDTAFSDGVLSAAAAHGVPVISAQQALTWVDGRNASTFSAFAWNGTTLNFAIDADAGAHNLQAMLPSNSATHALSAITRGGVAVPFATQTIKGVSYAFFAAQDGNYAAVYDAPIPPPAAGGFTLWTPSTVPATPAFADTQAVELGVKFTSERRGRVIGVRFYKGSGNTGTHVGNLWNASGTLLASATFADETPTGWQQVNFATPVNVEANTTYVASYHAPDGHYAADGAYFATAGVDNPPLHAASGANGVFVYGASAFPTSTFNATNYWVEPVFVDVPPDTLWSDTTTPATASANDTSAVELGVKFTSDIAGRVLGLRFFKGVQNTGTHTGTLWAANGTALATATFANETASGWQSVLFATPVTIAANTMYVASYHAPNGYYAADANYFASAYDNAPLHAPSSAASGGNGVYRYGATTVFPDQTFNANNYWVDVIFERD</sequence>
<dbReference type="InterPro" id="IPR029062">
    <property type="entry name" value="Class_I_gatase-like"/>
</dbReference>
<dbReference type="RefSeq" id="WP_263541529.1">
    <property type="nucleotide sequence ID" value="NZ_JAOVZO020000018.1"/>
</dbReference>
<dbReference type="EMBL" id="JAOVZO020000018">
    <property type="protein sequence ID" value="MDC8013884.1"/>
    <property type="molecule type" value="Genomic_DNA"/>
</dbReference>
<feature type="chain" id="PRO_5040722633" evidence="1">
    <location>
        <begin position="25"/>
        <end position="1089"/>
    </location>
</feature>